<dbReference type="Gene3D" id="2.40.30.170">
    <property type="match status" value="1"/>
</dbReference>
<organism evidence="5 6">
    <name type="scientific">Niveibacterium umoris</name>
    <dbReference type="NCBI Taxonomy" id="1193620"/>
    <lineage>
        <taxon>Bacteria</taxon>
        <taxon>Pseudomonadati</taxon>
        <taxon>Pseudomonadota</taxon>
        <taxon>Betaproteobacteria</taxon>
        <taxon>Rhodocyclales</taxon>
        <taxon>Rhodocyclaceae</taxon>
        <taxon>Niveibacterium</taxon>
    </lineage>
</organism>
<dbReference type="Gene3D" id="2.40.420.20">
    <property type="match status" value="1"/>
</dbReference>
<dbReference type="Proteomes" id="UP000561045">
    <property type="component" value="Unassembled WGS sequence"/>
</dbReference>
<dbReference type="FunFam" id="2.40.30.170:FF:000010">
    <property type="entry name" value="Efflux RND transporter periplasmic adaptor subunit"/>
    <property type="match status" value="1"/>
</dbReference>
<accession>A0A840BGN5</accession>
<protein>
    <submittedName>
        <fullName evidence="5">RND family efflux transporter MFP subunit</fullName>
    </submittedName>
</protein>
<sequence length="381" mass="41073">MSKSSFRPALPQRRWIIAGVAVAVVSVGSVYALSGRKDAGPKAPEGDAKPALIELGPTDVLQARQVVHQETVLLAGTLNPLTQILMIAPFEGRVAEVGARPGDKVTAGQVLARFDESDLRARLAERAAAVASAEEQMRVAERNRVSSRALLDQNFISKNAFDNTLGGFAERQAALDSQKAQLALVQRALKDAHVVAPFAGTVSSRQVEPGQWVEANRKLFTLVDLRKLEVEAAIPSQHLAKLVPGQKVKLRAEGYGNETFEGTLTRINPSTQAGTRNVLAYVSVENPSERLRVGLYVSGEISTGNARQQIELPLTAVQSSKNGRGVWVIADNKLRWRGVEYERLSVDQVRITKGLTGGEQVVAMPLKGATDDLAVRLKPAA</sequence>
<dbReference type="EMBL" id="JACIET010000001">
    <property type="protein sequence ID" value="MBB4010762.1"/>
    <property type="molecule type" value="Genomic_DNA"/>
</dbReference>
<dbReference type="InterPro" id="IPR058627">
    <property type="entry name" value="MdtA-like_C"/>
</dbReference>
<dbReference type="AlphaFoldDB" id="A0A840BGN5"/>
<comment type="caution">
    <text evidence="5">The sequence shown here is derived from an EMBL/GenBank/DDBJ whole genome shotgun (WGS) entry which is preliminary data.</text>
</comment>
<dbReference type="Gene3D" id="1.10.287.470">
    <property type="entry name" value="Helix hairpin bin"/>
    <property type="match status" value="1"/>
</dbReference>
<dbReference type="PANTHER" id="PTHR30469:SF15">
    <property type="entry name" value="HLYD FAMILY OF SECRETION PROTEINS"/>
    <property type="match status" value="1"/>
</dbReference>
<keyword evidence="6" id="KW-1185">Reference proteome</keyword>
<evidence type="ECO:0000256" key="1">
    <source>
        <dbReference type="ARBA" id="ARBA00009477"/>
    </source>
</evidence>
<feature type="domain" description="CzcB-like barrel-sandwich hybrid" evidence="4">
    <location>
        <begin position="87"/>
        <end position="224"/>
    </location>
</feature>
<evidence type="ECO:0000259" key="3">
    <source>
        <dbReference type="Pfam" id="PF25967"/>
    </source>
</evidence>
<dbReference type="Pfam" id="PF25973">
    <property type="entry name" value="BSH_CzcB"/>
    <property type="match status" value="1"/>
</dbReference>
<evidence type="ECO:0000259" key="2">
    <source>
        <dbReference type="Pfam" id="PF25954"/>
    </source>
</evidence>
<dbReference type="RefSeq" id="WP_183630682.1">
    <property type="nucleotide sequence ID" value="NZ_BAABLE010000011.1"/>
</dbReference>
<comment type="similarity">
    <text evidence="1">Belongs to the membrane fusion protein (MFP) (TC 8.A.1) family.</text>
</comment>
<evidence type="ECO:0000259" key="4">
    <source>
        <dbReference type="Pfam" id="PF25973"/>
    </source>
</evidence>
<gene>
    <name evidence="5" type="ORF">GGR36_000070</name>
</gene>
<dbReference type="GO" id="GO:0015562">
    <property type="term" value="F:efflux transmembrane transporter activity"/>
    <property type="evidence" value="ECO:0007669"/>
    <property type="project" value="TreeGrafter"/>
</dbReference>
<feature type="domain" description="Multidrug resistance protein MdtA-like C-terminal permuted SH3" evidence="3">
    <location>
        <begin position="312"/>
        <end position="362"/>
    </location>
</feature>
<dbReference type="Gene3D" id="2.40.50.100">
    <property type="match status" value="1"/>
</dbReference>
<dbReference type="InterPro" id="IPR058647">
    <property type="entry name" value="BSH_CzcB-like"/>
</dbReference>
<dbReference type="Pfam" id="PF25954">
    <property type="entry name" value="Beta-barrel_RND_2"/>
    <property type="match status" value="1"/>
</dbReference>
<evidence type="ECO:0000313" key="5">
    <source>
        <dbReference type="EMBL" id="MBB4010762.1"/>
    </source>
</evidence>
<dbReference type="InterPro" id="IPR006143">
    <property type="entry name" value="RND_pump_MFP"/>
</dbReference>
<evidence type="ECO:0000313" key="6">
    <source>
        <dbReference type="Proteomes" id="UP000561045"/>
    </source>
</evidence>
<name>A0A840BGN5_9RHOO</name>
<proteinExistence type="inferred from homology"/>
<dbReference type="InterPro" id="IPR058792">
    <property type="entry name" value="Beta-barrel_RND_2"/>
</dbReference>
<dbReference type="SUPFAM" id="SSF111369">
    <property type="entry name" value="HlyD-like secretion proteins"/>
    <property type="match status" value="1"/>
</dbReference>
<dbReference type="NCBIfam" id="TIGR01730">
    <property type="entry name" value="RND_mfp"/>
    <property type="match status" value="1"/>
</dbReference>
<dbReference type="GO" id="GO:1990281">
    <property type="term" value="C:efflux pump complex"/>
    <property type="evidence" value="ECO:0007669"/>
    <property type="project" value="TreeGrafter"/>
</dbReference>
<dbReference type="PANTHER" id="PTHR30469">
    <property type="entry name" value="MULTIDRUG RESISTANCE PROTEIN MDTA"/>
    <property type="match status" value="1"/>
</dbReference>
<reference evidence="5 6" key="1">
    <citation type="submission" date="2020-08" db="EMBL/GenBank/DDBJ databases">
        <title>Genomic Encyclopedia of Type Strains, Phase IV (KMG-IV): sequencing the most valuable type-strain genomes for metagenomic binning, comparative biology and taxonomic classification.</title>
        <authorList>
            <person name="Goeker M."/>
        </authorList>
    </citation>
    <scope>NUCLEOTIDE SEQUENCE [LARGE SCALE GENOMIC DNA]</scope>
    <source>
        <strain evidence="5 6">DSM 106739</strain>
    </source>
</reference>
<feature type="domain" description="CusB-like beta-barrel" evidence="2">
    <location>
        <begin position="230"/>
        <end position="302"/>
    </location>
</feature>
<dbReference type="Pfam" id="PF25967">
    <property type="entry name" value="RND-MFP_C"/>
    <property type="match status" value="1"/>
</dbReference>